<gene>
    <name evidence="5" type="ORF">ACFO0C_42640</name>
</gene>
<dbReference type="Proteomes" id="UP001595867">
    <property type="component" value="Unassembled WGS sequence"/>
</dbReference>
<dbReference type="InterPro" id="IPR006558">
    <property type="entry name" value="LamG-like"/>
</dbReference>
<dbReference type="InterPro" id="IPR013320">
    <property type="entry name" value="ConA-like_dom_sf"/>
</dbReference>
<dbReference type="Gene3D" id="2.60.40.1120">
    <property type="entry name" value="Carboxypeptidase-like, regulatory domain"/>
    <property type="match status" value="4"/>
</dbReference>
<dbReference type="PANTHER" id="PTHR23303">
    <property type="entry name" value="CARBOXYPEPTIDASE REGULATORY REGION-CONTAINING"/>
    <property type="match status" value="1"/>
</dbReference>
<dbReference type="SUPFAM" id="SSF49464">
    <property type="entry name" value="Carboxypeptidase regulatory domain-like"/>
    <property type="match status" value="1"/>
</dbReference>
<organism evidence="5 6">
    <name type="scientific">Actinoplanes subglobosus</name>
    <dbReference type="NCBI Taxonomy" id="1547892"/>
    <lineage>
        <taxon>Bacteria</taxon>
        <taxon>Bacillati</taxon>
        <taxon>Actinomycetota</taxon>
        <taxon>Actinomycetes</taxon>
        <taxon>Micromonosporales</taxon>
        <taxon>Micromonosporaceae</taxon>
        <taxon>Actinoplanes</taxon>
    </lineage>
</organism>
<comment type="caution">
    <text evidence="5">The sequence shown here is derived from an EMBL/GenBank/DDBJ whole genome shotgun (WGS) entry which is preliminary data.</text>
</comment>
<evidence type="ECO:0000313" key="5">
    <source>
        <dbReference type="EMBL" id="MFC4071676.1"/>
    </source>
</evidence>
<protein>
    <submittedName>
        <fullName evidence="5">Carboxypeptidase regulatory-like domain-containing protein</fullName>
    </submittedName>
</protein>
<feature type="region of interest" description="Disordered" evidence="3">
    <location>
        <begin position="180"/>
        <end position="207"/>
    </location>
</feature>
<proteinExistence type="predicted"/>
<feature type="domain" description="LamG-like jellyroll fold" evidence="4">
    <location>
        <begin position="722"/>
        <end position="865"/>
    </location>
</feature>
<dbReference type="SMART" id="SM00560">
    <property type="entry name" value="LamGL"/>
    <property type="match status" value="1"/>
</dbReference>
<dbReference type="InterPro" id="IPR051417">
    <property type="entry name" value="SDr/BOS_complex"/>
</dbReference>
<dbReference type="InterPro" id="IPR013784">
    <property type="entry name" value="Carb-bd-like_fold"/>
</dbReference>
<keyword evidence="2" id="KW-1015">Disulfide bond</keyword>
<evidence type="ECO:0000259" key="4">
    <source>
        <dbReference type="SMART" id="SM00560"/>
    </source>
</evidence>
<sequence length="2025" mass="213547">MEIVADRTEFSRTFANPDGTRSLEASVEPQRVRRNGHWVPIDTTLERTPAGIAPAATVLPMTFSAGGTTLVGRLSEGNRAIAVTWPTALPEPDLKGDTAVYRNVLPDVDLRVTATATGFSEVLVVKTRAAAEKSDLTSLTFGLDTKGVTVARNAGGGFSARDTSGAEVFTAPAPLMWDSSEAVENQPRPSAAETDSSRGERARRSAMPVKLGRGSLTLTPDRAMLADPRTEYPVYIDPAVTGSMSGGAWTSVWSKYPTKSFWKNTTALTDGSITGQAGVGRTEDCVGCADHIIRSFFRMDTTGVKGKVIAAEFRIEQRWSWTCNPKSNAKVWRTGEISSATTWKKQPSFTSKTAQVLGNRKYGAIHGCLGVGTLEFNVTNMVSDADNTVTIGMKAIDESTKNQWKRYKPSTARLWVNYNQRPLALRNQLTDAKACVTGATRPYVTRTTGVKLTGTQQDPDTAQTLTTYFYWWPSTVAPNTSNVVSQSTGNNATVTGTLPALTDGVTYAWRARSYDNVSTAYRMDNWSQKTCEFTVDATPPPAPGGLSSTDYSSTTPSGGVGYPGTFRIAAPTSTTLAKDIAVYAWSLDGGVKISSGTVPVNADFTGSVTLTPMTDGIKTLRVWSRDKAGNVSGQVTYTFTVLHGSGPAAGWDFDDTSATTTADTAEHGNTLTLTGGTRVAGRGNEGSALSLNGTSARSAATSGPVSYPNAATGAAVAVRTDANFTVTARVKLTTTTGVTGQQIAVAASGTNTSAYTIGYDGPANKWRFTMAGSDVAAPALYSAYSNVAPTAGKWTHLAGTYDAATKKLTLYVDGVAQTTTATLVGGFNATGAVTVGKRRWAAADDGHLNGLLDDVEIFSSIAATDIFVNRSKALQPAITFPNGTEVSASGNLKVTFDAEGDTNVTRFRYSLDADGLAGTVVPVGGTATVDIPVGTTKGDRQLFFAGEDAIRIGARDQRTITVLPQASLSGPVVDEDGAPVVGATVTLQPGGYTATSDANGMYDFPDLPIDTYTVRAGYQGRCGLAGSQSFLVGKYGLELELTVFPIASKAGHLCAERTVTYASGTTVLALTGDDAVTKVALPFAFPFYGGAPLEVCVDTNGLLTFADTCVSYPYTGGGQLGAEAEPNGIIAPFWDDLVVDTSAGVRTAVTGSGATKAMLIEWYNVHRKGNTAQRLSFSVSLGIDGTITTNYAGLDNAAEQGDFALVGIESPTGEDGLAYSTEEPALAAGKAIVFTNPNADPLEVFNLTGKLTNAAGTAVAGATVTLEPTGLTATTAGDGAYAFYGLVSDSYTVSSKQGTRCLTRADAVVDLAADTVKDLRYGPDHGSMGYSCTVGASAYVAAGTVLALTGDGAITSVTMPFSTRFYGETSNVVKVSVNGYVSVGENYTHYLDVFYDDLVIDASASVRTQSVGTAPNRSFVIEWRNALFYNTTERTTFELVLHEDGRVAYHYGTVTTDRQKGLKADVDLSGPTGITQYYSSREAVITSNSSITWTPASPGIVAGVLTEAGTTAPIAGSTITLQPTGRTAVTGTDGSYQFTSVPPGAYRVVAEYTGERCQGQDSRADVFKGGVDVKADLSLNQVDPYYDCANIAQSYLPGDTVQTTWTGDDQAWQATAPFPIKLYGETTTTPWISSNGFLTFGPSAATDYTATAIPSGTEEYSPNTAIYPMWSDWVVDASAAIATKTTGTAPNRQWIVEWRNLASYGNTTDRVSFEIIFTEDGGITLAYSGSATERGAEATVGIEGPGGSTAFQYSYKSDMLSDGVGVRYTSKTPETNYLNGTVTCAGQPVENATVTVAGQSTATWSDGTYFLGDLPTKTHQVLVTIQSGDCAGTTAQAVLIGATMQPVDFALLATPQNAGYFLTETATAYTPLGAETALAGTDNWNQVTLPFPVSIYGQTSTSVWISRSGTIEFDNAYLDPFWGEWDGEVRTEVRGTAPNRQYVVEWHEVSHPLDPATTVTFQAILDEAGGYSFVYPGTDTTFLRSGGVSLIGMSKWDWSSNLTYGDWITNLRPGVGLRFDPVATA</sequence>
<reference evidence="6" key="1">
    <citation type="journal article" date="2019" name="Int. J. Syst. Evol. Microbiol.">
        <title>The Global Catalogue of Microorganisms (GCM) 10K type strain sequencing project: providing services to taxonomists for standard genome sequencing and annotation.</title>
        <authorList>
            <consortium name="The Broad Institute Genomics Platform"/>
            <consortium name="The Broad Institute Genome Sequencing Center for Infectious Disease"/>
            <person name="Wu L."/>
            <person name="Ma J."/>
        </authorList>
    </citation>
    <scope>NUCLEOTIDE SEQUENCE [LARGE SCALE GENOMIC DNA]</scope>
    <source>
        <strain evidence="6">TBRC 5832</strain>
    </source>
</reference>
<dbReference type="Gene3D" id="2.60.120.200">
    <property type="match status" value="1"/>
</dbReference>
<keyword evidence="1" id="KW-0732">Signal</keyword>
<dbReference type="Pfam" id="PF13620">
    <property type="entry name" value="CarboxypepD_reg"/>
    <property type="match status" value="2"/>
</dbReference>
<evidence type="ECO:0000256" key="2">
    <source>
        <dbReference type="ARBA" id="ARBA00023157"/>
    </source>
</evidence>
<dbReference type="EMBL" id="JBHSBL010000028">
    <property type="protein sequence ID" value="MFC4071676.1"/>
    <property type="molecule type" value="Genomic_DNA"/>
</dbReference>
<dbReference type="InterPro" id="IPR008969">
    <property type="entry name" value="CarboxyPept-like_regulatory"/>
</dbReference>
<evidence type="ECO:0000256" key="3">
    <source>
        <dbReference type="SAM" id="MobiDB-lite"/>
    </source>
</evidence>
<dbReference type="SUPFAM" id="SSF49899">
    <property type="entry name" value="Concanavalin A-like lectins/glucanases"/>
    <property type="match status" value="1"/>
</dbReference>
<accession>A0ABV8J6B7</accession>
<evidence type="ECO:0000313" key="6">
    <source>
        <dbReference type="Proteomes" id="UP001595867"/>
    </source>
</evidence>
<name>A0ABV8J6B7_9ACTN</name>
<dbReference type="SUPFAM" id="SSF49452">
    <property type="entry name" value="Starch-binding domain-like"/>
    <property type="match status" value="3"/>
</dbReference>
<dbReference type="RefSeq" id="WP_378072546.1">
    <property type="nucleotide sequence ID" value="NZ_JBHSBL010000028.1"/>
</dbReference>
<keyword evidence="6" id="KW-1185">Reference proteome</keyword>
<evidence type="ECO:0000256" key="1">
    <source>
        <dbReference type="ARBA" id="ARBA00022729"/>
    </source>
</evidence>
<dbReference type="PANTHER" id="PTHR23303:SF14">
    <property type="entry name" value="BOS COMPLEX SUBUNIT NOMO1-RELATED"/>
    <property type="match status" value="1"/>
</dbReference>